<dbReference type="GO" id="GO:0005886">
    <property type="term" value="C:plasma membrane"/>
    <property type="evidence" value="ECO:0007669"/>
    <property type="project" value="TreeGrafter"/>
</dbReference>
<dbReference type="PANTHER" id="PTHR45702:SF3">
    <property type="entry name" value="KUZBANIAN-LIKE, ISOFORM A"/>
    <property type="match status" value="1"/>
</dbReference>
<feature type="transmembrane region" description="Helical" evidence="2">
    <location>
        <begin position="147"/>
        <end position="168"/>
    </location>
</feature>
<feature type="compositionally biased region" description="Basic and acidic residues" evidence="1">
    <location>
        <begin position="291"/>
        <end position="301"/>
    </location>
</feature>
<dbReference type="AlphaFoldDB" id="A0A834UES3"/>
<feature type="domain" description="ADAM10 cysteine-rich" evidence="3">
    <location>
        <begin position="61"/>
        <end position="115"/>
    </location>
</feature>
<gene>
    <name evidence="4" type="ORF">H0235_002912</name>
</gene>
<evidence type="ECO:0000313" key="4">
    <source>
        <dbReference type="EMBL" id="KAF7434721.1"/>
    </source>
</evidence>
<dbReference type="Proteomes" id="UP000600918">
    <property type="component" value="Unassembled WGS sequence"/>
</dbReference>
<dbReference type="InterPro" id="IPR049038">
    <property type="entry name" value="ADAM10_Cys-rich"/>
</dbReference>
<feature type="compositionally biased region" description="Basic residues" evidence="1">
    <location>
        <begin position="277"/>
        <end position="290"/>
    </location>
</feature>
<sequence>MNTGYSYVSSIVLRHSDRIDYSTHSLLLSSPLVSPECTGSICLAYGLESCQCIAGPEDPPTKSCELCCKLPGEDQPCLSSFTWNSAPYDIPDMLSKPGTPCNDYNGYCDIFQKCREVDPSGPLATLRRLLLSDASLANFQRWIIDRWFTIALIILFLLSILCVVTRLLSKRRIPRIKILPTSQETREIARREEFLSKDDATSNVTRIRSMNISHIKKRIVEAMKSIVSPRGKRNDEESLRASTCISRILCLLEKDATRAVDRSEKQSLNEIEEVEGKRRRSRSEKKREKRRKEMEEEELKKKENRRTLVVPRVECQEKGRNLGRWRRISFLLSGRTIPSNLTISEEKITTSSYNVESGVRKNSTNYQSEPLVVPDTPDTPIDTVEGRMQTSDLTPIRTHYSLSLSILYLKYAITVTSQLTTCCTIYRKGYQHKNDSRNEKSPNSIHRIVSTFDTGNERMNTFNCFVFVFALAANSLTNAYDYECNVPLLDRAHLTATTFLPERGPNNARLNGMI</sequence>
<evidence type="ECO:0000313" key="5">
    <source>
        <dbReference type="Proteomes" id="UP000600918"/>
    </source>
</evidence>
<keyword evidence="5" id="KW-1185">Reference proteome</keyword>
<comment type="caution">
    <text evidence="4">The sequence shown here is derived from an EMBL/GenBank/DDBJ whole genome shotgun (WGS) entry which is preliminary data.</text>
</comment>
<dbReference type="GO" id="GO:0006509">
    <property type="term" value="P:membrane protein ectodomain proteolysis"/>
    <property type="evidence" value="ECO:0007669"/>
    <property type="project" value="TreeGrafter"/>
</dbReference>
<keyword evidence="2" id="KW-0812">Transmembrane</keyword>
<organism evidence="4 5">
    <name type="scientific">Vespula pensylvanica</name>
    <name type="common">Western yellow jacket</name>
    <name type="synonym">Wasp</name>
    <dbReference type="NCBI Taxonomy" id="30213"/>
    <lineage>
        <taxon>Eukaryota</taxon>
        <taxon>Metazoa</taxon>
        <taxon>Ecdysozoa</taxon>
        <taxon>Arthropoda</taxon>
        <taxon>Hexapoda</taxon>
        <taxon>Insecta</taxon>
        <taxon>Pterygota</taxon>
        <taxon>Neoptera</taxon>
        <taxon>Endopterygota</taxon>
        <taxon>Hymenoptera</taxon>
        <taxon>Apocrita</taxon>
        <taxon>Aculeata</taxon>
        <taxon>Vespoidea</taxon>
        <taxon>Vespidae</taxon>
        <taxon>Vespinae</taxon>
        <taxon>Vespula</taxon>
    </lineage>
</organism>
<dbReference type="Pfam" id="PF21299">
    <property type="entry name" value="ADAM10_Cys-rich"/>
    <property type="match status" value="1"/>
</dbReference>
<protein>
    <recommendedName>
        <fullName evidence="3">ADAM10 cysteine-rich domain-containing protein</fullName>
    </recommendedName>
</protein>
<reference evidence="4" key="1">
    <citation type="journal article" date="2020" name="G3 (Bethesda)">
        <title>High-Quality Assemblies for Three Invasive Social Wasps from the &lt;i&gt;Vespula&lt;/i&gt; Genus.</title>
        <authorList>
            <person name="Harrop T.W.R."/>
            <person name="Guhlin J."/>
            <person name="McLaughlin G.M."/>
            <person name="Permina E."/>
            <person name="Stockwell P."/>
            <person name="Gilligan J."/>
            <person name="Le Lec M.F."/>
            <person name="Gruber M.A.M."/>
            <person name="Quinn O."/>
            <person name="Lovegrove M."/>
            <person name="Duncan E.J."/>
            <person name="Remnant E.J."/>
            <person name="Van Eeckhoven J."/>
            <person name="Graham B."/>
            <person name="Knapp R.A."/>
            <person name="Langford K.W."/>
            <person name="Kronenberg Z."/>
            <person name="Press M.O."/>
            <person name="Eacker S.M."/>
            <person name="Wilson-Rankin E.E."/>
            <person name="Purcell J."/>
            <person name="Lester P.J."/>
            <person name="Dearden P.K."/>
        </authorList>
    </citation>
    <scope>NUCLEOTIDE SEQUENCE</scope>
    <source>
        <strain evidence="4">Volc-1</strain>
    </source>
</reference>
<evidence type="ECO:0000259" key="3">
    <source>
        <dbReference type="Pfam" id="PF21299"/>
    </source>
</evidence>
<feature type="region of interest" description="Disordered" evidence="1">
    <location>
        <begin position="272"/>
        <end position="303"/>
    </location>
</feature>
<dbReference type="EMBL" id="JACSDY010000002">
    <property type="protein sequence ID" value="KAF7434721.1"/>
    <property type="molecule type" value="Genomic_DNA"/>
</dbReference>
<proteinExistence type="predicted"/>
<dbReference type="PANTHER" id="PTHR45702">
    <property type="entry name" value="ADAM10/ADAM17 METALLOPEPTIDASE FAMILY MEMBER"/>
    <property type="match status" value="1"/>
</dbReference>
<keyword evidence="2" id="KW-1133">Transmembrane helix</keyword>
<accession>A0A834UES3</accession>
<evidence type="ECO:0000256" key="2">
    <source>
        <dbReference type="SAM" id="Phobius"/>
    </source>
</evidence>
<name>A0A834UES3_VESPE</name>
<dbReference type="GO" id="GO:0004222">
    <property type="term" value="F:metalloendopeptidase activity"/>
    <property type="evidence" value="ECO:0007669"/>
    <property type="project" value="TreeGrafter"/>
</dbReference>
<keyword evidence="2" id="KW-0472">Membrane</keyword>
<evidence type="ECO:0000256" key="1">
    <source>
        <dbReference type="SAM" id="MobiDB-lite"/>
    </source>
</evidence>
<dbReference type="GO" id="GO:0007219">
    <property type="term" value="P:Notch signaling pathway"/>
    <property type="evidence" value="ECO:0007669"/>
    <property type="project" value="TreeGrafter"/>
</dbReference>
<dbReference type="InterPro" id="IPR051489">
    <property type="entry name" value="ADAM_Metalloproteinase"/>
</dbReference>